<keyword evidence="1" id="KW-1133">Transmembrane helix</keyword>
<name>W0EH20_9FIRM</name>
<proteinExistence type="predicted"/>
<dbReference type="AlphaFoldDB" id="W0EH20"/>
<dbReference type="EMBL" id="CP007032">
    <property type="protein sequence ID" value="AHF08509.1"/>
    <property type="molecule type" value="Genomic_DNA"/>
</dbReference>
<gene>
    <name evidence="2" type="ORF">DESME_05620</name>
</gene>
<dbReference type="STRING" id="871968.DESME_05620"/>
<evidence type="ECO:0000313" key="3">
    <source>
        <dbReference type="Proteomes" id="UP000010847"/>
    </source>
</evidence>
<feature type="transmembrane region" description="Helical" evidence="1">
    <location>
        <begin position="40"/>
        <end position="61"/>
    </location>
</feature>
<reference evidence="2 3" key="1">
    <citation type="submission" date="2013-12" db="EMBL/GenBank/DDBJ databases">
        <authorList>
            <consortium name="DOE Joint Genome Institute"/>
            <person name="Smidt H."/>
            <person name="Huntemann M."/>
            <person name="Han J."/>
            <person name="Chen A."/>
            <person name="Kyrpides N."/>
            <person name="Mavromatis K."/>
            <person name="Markowitz V."/>
            <person name="Palaniappan K."/>
            <person name="Ivanova N."/>
            <person name="Schaumberg A."/>
            <person name="Pati A."/>
            <person name="Liolios K."/>
            <person name="Nordberg H.P."/>
            <person name="Cantor M.N."/>
            <person name="Hua S.X."/>
            <person name="Woyke T."/>
        </authorList>
    </citation>
    <scope>NUCLEOTIDE SEQUENCE [LARGE SCALE GENOMIC DNA]</scope>
    <source>
        <strain evidence="3">DSM 15288</strain>
    </source>
</reference>
<evidence type="ECO:0000256" key="1">
    <source>
        <dbReference type="SAM" id="Phobius"/>
    </source>
</evidence>
<keyword evidence="3" id="KW-1185">Reference proteome</keyword>
<dbReference type="HOGENOM" id="CLU_2507243_0_0_9"/>
<evidence type="ECO:0000313" key="2">
    <source>
        <dbReference type="EMBL" id="AHF08509.1"/>
    </source>
</evidence>
<protein>
    <submittedName>
        <fullName evidence="2">Uncharacterized protein</fullName>
    </submittedName>
</protein>
<keyword evidence="1" id="KW-0472">Membrane</keyword>
<organism evidence="2 3">
    <name type="scientific">Desulfitobacterium metallireducens DSM 15288</name>
    <dbReference type="NCBI Taxonomy" id="871968"/>
    <lineage>
        <taxon>Bacteria</taxon>
        <taxon>Bacillati</taxon>
        <taxon>Bacillota</taxon>
        <taxon>Clostridia</taxon>
        <taxon>Eubacteriales</taxon>
        <taxon>Desulfitobacteriaceae</taxon>
        <taxon>Desulfitobacterium</taxon>
    </lineage>
</organism>
<accession>W0EH20</accession>
<keyword evidence="1" id="KW-0812">Transmembrane</keyword>
<dbReference type="Proteomes" id="UP000010847">
    <property type="component" value="Chromosome"/>
</dbReference>
<dbReference type="KEGG" id="dmt:DESME_05620"/>
<sequence length="85" mass="10229">MKILPPVRYRVHLLSQIELCFLDVYYYHDVNSIERYESTMSGLISFFKKGFIFWLLLYTIYMRDKYLSLSNLETSSSNKRIKEGD</sequence>